<organism evidence="2">
    <name type="scientific">Sesamum radiatum</name>
    <name type="common">Black benniseed</name>
    <dbReference type="NCBI Taxonomy" id="300843"/>
    <lineage>
        <taxon>Eukaryota</taxon>
        <taxon>Viridiplantae</taxon>
        <taxon>Streptophyta</taxon>
        <taxon>Embryophyta</taxon>
        <taxon>Tracheophyta</taxon>
        <taxon>Spermatophyta</taxon>
        <taxon>Magnoliopsida</taxon>
        <taxon>eudicotyledons</taxon>
        <taxon>Gunneridae</taxon>
        <taxon>Pentapetalae</taxon>
        <taxon>asterids</taxon>
        <taxon>lamiids</taxon>
        <taxon>Lamiales</taxon>
        <taxon>Pedaliaceae</taxon>
        <taxon>Sesamum</taxon>
    </lineage>
</organism>
<comment type="caution">
    <text evidence="2">The sequence shown here is derived from an EMBL/GenBank/DDBJ whole genome shotgun (WGS) entry which is preliminary data.</text>
</comment>
<dbReference type="EMBL" id="JACGWJ010000024">
    <property type="protein sequence ID" value="KAL0320071.1"/>
    <property type="molecule type" value="Genomic_DNA"/>
</dbReference>
<reference evidence="2" key="2">
    <citation type="journal article" date="2024" name="Plant">
        <title>Genomic evolution and insights into agronomic trait innovations of Sesamum species.</title>
        <authorList>
            <person name="Miao H."/>
            <person name="Wang L."/>
            <person name="Qu L."/>
            <person name="Liu H."/>
            <person name="Sun Y."/>
            <person name="Le M."/>
            <person name="Wang Q."/>
            <person name="Wei S."/>
            <person name="Zheng Y."/>
            <person name="Lin W."/>
            <person name="Duan Y."/>
            <person name="Cao H."/>
            <person name="Xiong S."/>
            <person name="Wang X."/>
            <person name="Wei L."/>
            <person name="Li C."/>
            <person name="Ma Q."/>
            <person name="Ju M."/>
            <person name="Zhao R."/>
            <person name="Li G."/>
            <person name="Mu C."/>
            <person name="Tian Q."/>
            <person name="Mei H."/>
            <person name="Zhang T."/>
            <person name="Gao T."/>
            <person name="Zhang H."/>
        </authorList>
    </citation>
    <scope>NUCLEOTIDE SEQUENCE</scope>
    <source>
        <strain evidence="2">G02</strain>
    </source>
</reference>
<feature type="transmembrane region" description="Helical" evidence="1">
    <location>
        <begin position="37"/>
        <end position="56"/>
    </location>
</feature>
<gene>
    <name evidence="2" type="ORF">Sradi_5268600</name>
</gene>
<evidence type="ECO:0000256" key="1">
    <source>
        <dbReference type="SAM" id="Phobius"/>
    </source>
</evidence>
<keyword evidence="1" id="KW-1133">Transmembrane helix</keyword>
<reference evidence="2" key="1">
    <citation type="submission" date="2020-06" db="EMBL/GenBank/DDBJ databases">
        <authorList>
            <person name="Li T."/>
            <person name="Hu X."/>
            <person name="Zhang T."/>
            <person name="Song X."/>
            <person name="Zhang H."/>
            <person name="Dai N."/>
            <person name="Sheng W."/>
            <person name="Hou X."/>
            <person name="Wei L."/>
        </authorList>
    </citation>
    <scope>NUCLEOTIDE SEQUENCE</scope>
    <source>
        <strain evidence="2">G02</strain>
        <tissue evidence="2">Leaf</tissue>
    </source>
</reference>
<sequence>MARILVQMANSVPPIVRRTPKGHGMEEQLTGNERGLVLLWLVVLSFVFIWVLYSILTDGILGKKVETPLLSEDKAQDSLENCNASMEKVSCALAS</sequence>
<keyword evidence="1" id="KW-0812">Transmembrane</keyword>
<proteinExistence type="predicted"/>
<keyword evidence="1" id="KW-0472">Membrane</keyword>
<name>A0AAW2LLY5_SESRA</name>
<protein>
    <submittedName>
        <fullName evidence="2">Uncharacterized protein</fullName>
    </submittedName>
</protein>
<evidence type="ECO:0000313" key="2">
    <source>
        <dbReference type="EMBL" id="KAL0320071.1"/>
    </source>
</evidence>
<accession>A0AAW2LLY5</accession>
<dbReference type="AlphaFoldDB" id="A0AAW2LLY5"/>